<accession>A0A0R0C7I1</accession>
<gene>
    <name evidence="2" type="ORF">ABB27_15455</name>
</gene>
<dbReference type="AlphaFoldDB" id="A0A0R0C7I1"/>
<evidence type="ECO:0000313" key="2">
    <source>
        <dbReference type="EMBL" id="KRG65397.1"/>
    </source>
</evidence>
<sequence length="109" mass="11562">MRRPMRGLVCQLRRCGRGPGKSKAGARARARAKAKAKTKTRAEAEAEAEAKTRGALTPTPLPQAGEGLTAADRGVLLPSPACGRRADSFRSQAVAPFSRLREKVPQRGG</sequence>
<reference evidence="2 3" key="1">
    <citation type="submission" date="2015-05" db="EMBL/GenBank/DDBJ databases">
        <title>Genome sequencing and analysis of members of genus Stenotrophomonas.</title>
        <authorList>
            <person name="Patil P.P."/>
            <person name="Midha S."/>
            <person name="Patil P.B."/>
        </authorList>
    </citation>
    <scope>NUCLEOTIDE SEQUENCE [LARGE SCALE GENOMIC DNA]</scope>
    <source>
        <strain evidence="2 3">DSM 18941</strain>
    </source>
</reference>
<keyword evidence="3" id="KW-1185">Reference proteome</keyword>
<organism evidence="2 3">
    <name type="scientific">Stenotrophomonas terrae</name>
    <dbReference type="NCBI Taxonomy" id="405446"/>
    <lineage>
        <taxon>Bacteria</taxon>
        <taxon>Pseudomonadati</taxon>
        <taxon>Pseudomonadota</taxon>
        <taxon>Gammaproteobacteria</taxon>
        <taxon>Lysobacterales</taxon>
        <taxon>Lysobacteraceae</taxon>
        <taxon>Stenotrophomonas</taxon>
    </lineage>
</organism>
<evidence type="ECO:0000256" key="1">
    <source>
        <dbReference type="SAM" id="MobiDB-lite"/>
    </source>
</evidence>
<protein>
    <submittedName>
        <fullName evidence="2">Uncharacterized protein</fullName>
    </submittedName>
</protein>
<comment type="caution">
    <text evidence="2">The sequence shown here is derived from an EMBL/GenBank/DDBJ whole genome shotgun (WGS) entry which is preliminary data.</text>
</comment>
<feature type="compositionally biased region" description="Basic and acidic residues" evidence="1">
    <location>
        <begin position="40"/>
        <end position="52"/>
    </location>
</feature>
<feature type="compositionally biased region" description="Basic residues" evidence="1">
    <location>
        <begin position="24"/>
        <end position="39"/>
    </location>
</feature>
<feature type="region of interest" description="Disordered" evidence="1">
    <location>
        <begin position="13"/>
        <end position="66"/>
    </location>
</feature>
<evidence type="ECO:0000313" key="3">
    <source>
        <dbReference type="Proteomes" id="UP000051863"/>
    </source>
</evidence>
<dbReference type="PATRIC" id="fig|405446.3.peg.2845"/>
<dbReference type="EMBL" id="LDJJ01000055">
    <property type="protein sequence ID" value="KRG65397.1"/>
    <property type="molecule type" value="Genomic_DNA"/>
</dbReference>
<name>A0A0R0C7I1_9GAMM</name>
<proteinExistence type="predicted"/>
<dbReference type="Proteomes" id="UP000051863">
    <property type="component" value="Unassembled WGS sequence"/>
</dbReference>